<dbReference type="Pfam" id="PF04504">
    <property type="entry name" value="GeBP-like_DBD"/>
    <property type="match status" value="1"/>
</dbReference>
<evidence type="ECO:0000313" key="5">
    <source>
        <dbReference type="Proteomes" id="UP000824120"/>
    </source>
</evidence>
<gene>
    <name evidence="4" type="ORF">H5410_042712</name>
</gene>
<feature type="region of interest" description="Disordered" evidence="2">
    <location>
        <begin position="1"/>
        <end position="46"/>
    </location>
</feature>
<dbReference type="GO" id="GO:0005634">
    <property type="term" value="C:nucleus"/>
    <property type="evidence" value="ECO:0007669"/>
    <property type="project" value="TreeGrafter"/>
</dbReference>
<sequence>MRRGGQEQGEKRREGARKEEMRRGGRREEVDGRRKSKVTDHQNNRKNCKKITGVFTETDEIALLKTLSQSPNNNDLRTGNFTYAQIAYKLKKLKEKYHKFARSKSQIKTPHDCEIYEIGRKIWGRNAAKGKELLVVEEEDHDEDEDDVNLEDFSFLVMK</sequence>
<evidence type="ECO:0000313" key="4">
    <source>
        <dbReference type="EMBL" id="KAG5592198.1"/>
    </source>
</evidence>
<dbReference type="GO" id="GO:0006355">
    <property type="term" value="P:regulation of DNA-templated transcription"/>
    <property type="evidence" value="ECO:0007669"/>
    <property type="project" value="InterPro"/>
</dbReference>
<evidence type="ECO:0000256" key="2">
    <source>
        <dbReference type="SAM" id="MobiDB-lite"/>
    </source>
</evidence>
<name>A0A9J5XZE0_SOLCO</name>
<evidence type="ECO:0000256" key="1">
    <source>
        <dbReference type="ARBA" id="ARBA00010820"/>
    </source>
</evidence>
<feature type="compositionally biased region" description="Basic and acidic residues" evidence="2">
    <location>
        <begin position="1"/>
        <end position="43"/>
    </location>
</feature>
<comment type="caution">
    <text evidence="4">The sequence shown here is derived from an EMBL/GenBank/DDBJ whole genome shotgun (WGS) entry which is preliminary data.</text>
</comment>
<dbReference type="EMBL" id="JACXVP010000008">
    <property type="protein sequence ID" value="KAG5592198.1"/>
    <property type="molecule type" value="Genomic_DNA"/>
</dbReference>
<protein>
    <recommendedName>
        <fullName evidence="3">Glabrous enhancer-binding protein-like DBD domain-containing protein</fullName>
    </recommendedName>
</protein>
<dbReference type="InterPro" id="IPR007592">
    <property type="entry name" value="GEBP"/>
</dbReference>
<dbReference type="OrthoDB" id="661680at2759"/>
<keyword evidence="5" id="KW-1185">Reference proteome</keyword>
<dbReference type="PANTHER" id="PTHR31662">
    <property type="entry name" value="BNAANNG10740D PROTEIN-RELATED"/>
    <property type="match status" value="1"/>
</dbReference>
<comment type="similarity">
    <text evidence="1">Belongs to the GeBP family.</text>
</comment>
<proteinExistence type="inferred from homology"/>
<reference evidence="4 5" key="1">
    <citation type="submission" date="2020-09" db="EMBL/GenBank/DDBJ databases">
        <title>De no assembly of potato wild relative species, Solanum commersonii.</title>
        <authorList>
            <person name="Cho K."/>
        </authorList>
    </citation>
    <scope>NUCLEOTIDE SEQUENCE [LARGE SCALE GENOMIC DNA]</scope>
    <source>
        <strain evidence="4">LZ3.2</strain>
        <tissue evidence="4">Leaf</tissue>
    </source>
</reference>
<dbReference type="AlphaFoldDB" id="A0A9J5XZE0"/>
<dbReference type="InterPro" id="IPR053932">
    <property type="entry name" value="GeBP-like_DBD"/>
</dbReference>
<dbReference type="Proteomes" id="UP000824120">
    <property type="component" value="Chromosome 8"/>
</dbReference>
<accession>A0A9J5XZE0</accession>
<feature type="domain" description="Glabrous enhancer-binding protein-like DBD" evidence="3">
    <location>
        <begin position="80"/>
        <end position="124"/>
    </location>
</feature>
<evidence type="ECO:0000259" key="3">
    <source>
        <dbReference type="Pfam" id="PF04504"/>
    </source>
</evidence>
<dbReference type="PANTHER" id="PTHR31662:SF39">
    <property type="match status" value="1"/>
</dbReference>
<organism evidence="4 5">
    <name type="scientific">Solanum commersonii</name>
    <name type="common">Commerson's wild potato</name>
    <name type="synonym">Commerson's nightshade</name>
    <dbReference type="NCBI Taxonomy" id="4109"/>
    <lineage>
        <taxon>Eukaryota</taxon>
        <taxon>Viridiplantae</taxon>
        <taxon>Streptophyta</taxon>
        <taxon>Embryophyta</taxon>
        <taxon>Tracheophyta</taxon>
        <taxon>Spermatophyta</taxon>
        <taxon>Magnoliopsida</taxon>
        <taxon>eudicotyledons</taxon>
        <taxon>Gunneridae</taxon>
        <taxon>Pentapetalae</taxon>
        <taxon>asterids</taxon>
        <taxon>lamiids</taxon>
        <taxon>Solanales</taxon>
        <taxon>Solanaceae</taxon>
        <taxon>Solanoideae</taxon>
        <taxon>Solaneae</taxon>
        <taxon>Solanum</taxon>
    </lineage>
</organism>